<feature type="compositionally biased region" description="Low complexity" evidence="1">
    <location>
        <begin position="8"/>
        <end position="18"/>
    </location>
</feature>
<evidence type="ECO:0000313" key="3">
    <source>
        <dbReference type="Proteomes" id="UP001215280"/>
    </source>
</evidence>
<feature type="compositionally biased region" description="Pro residues" evidence="1">
    <location>
        <begin position="320"/>
        <end position="330"/>
    </location>
</feature>
<dbReference type="AlphaFoldDB" id="A0AAD7J2R3"/>
<evidence type="ECO:0000313" key="2">
    <source>
        <dbReference type="EMBL" id="KAJ7755739.1"/>
    </source>
</evidence>
<sequence>MINSIKAPAFFRPTSRPSSPAPASTPRPTSMERTARPLTKLSSLSNINFRRQSPAPAPPSPIAPAPLVQDGSYLETLALKLSEAVSKALVQPTGPSVINDIVGGKKPIPTGRGRALGALIASELAATRENPHLNRAILRSLLRPLSVLLSNLSAHLLPIISSPLFLSPPAPTPQAPSPNPTQLHALAISGFAEEVLEVFDDLALGLDGDVRGDGLKVIRDGLVSLVNRVVNPLVAGIRAEMMPFLEALETPNSCNTTKLASGVKNTPVPHQSITALIPVMPLYARALTRYTSSRYAQAALTPFLISVVWRGLVALANRPYSPPSPPPSPGLAPLIPLKKRSGSASITPPQTPPSARFSIKLPPSRPPSPPAAQTPATTAADGRTLYELLGTLPRPAAGKESTRLANEAIDEAFDGLKALVPLLEVVQIVPSVGGHCVSQDELEALTEELPTLLALSVLLNAYDKSGRSIAEMLGLSEEEYRKGCLSGFGRAEECTAAVGQRVLDVFRRGEPAPAIVREWLEGEMADLAQPGN</sequence>
<feature type="region of interest" description="Disordered" evidence="1">
    <location>
        <begin position="320"/>
        <end position="379"/>
    </location>
</feature>
<accession>A0AAD7J2R3</accession>
<evidence type="ECO:0000256" key="1">
    <source>
        <dbReference type="SAM" id="MobiDB-lite"/>
    </source>
</evidence>
<name>A0AAD7J2R3_9AGAR</name>
<feature type="compositionally biased region" description="Pro residues" evidence="1">
    <location>
        <begin position="363"/>
        <end position="372"/>
    </location>
</feature>
<dbReference type="Proteomes" id="UP001215280">
    <property type="component" value="Unassembled WGS sequence"/>
</dbReference>
<feature type="region of interest" description="Disordered" evidence="1">
    <location>
        <begin position="1"/>
        <end position="37"/>
    </location>
</feature>
<proteinExistence type="predicted"/>
<comment type="caution">
    <text evidence="2">The sequence shown here is derived from an EMBL/GenBank/DDBJ whole genome shotgun (WGS) entry which is preliminary data.</text>
</comment>
<keyword evidence="3" id="KW-1185">Reference proteome</keyword>
<dbReference type="EMBL" id="JARJLG010000063">
    <property type="protein sequence ID" value="KAJ7755739.1"/>
    <property type="molecule type" value="Genomic_DNA"/>
</dbReference>
<reference evidence="2" key="1">
    <citation type="submission" date="2023-03" db="EMBL/GenBank/DDBJ databases">
        <title>Massive genome expansion in bonnet fungi (Mycena s.s.) driven by repeated elements and novel gene families across ecological guilds.</title>
        <authorList>
            <consortium name="Lawrence Berkeley National Laboratory"/>
            <person name="Harder C.B."/>
            <person name="Miyauchi S."/>
            <person name="Viragh M."/>
            <person name="Kuo A."/>
            <person name="Thoen E."/>
            <person name="Andreopoulos B."/>
            <person name="Lu D."/>
            <person name="Skrede I."/>
            <person name="Drula E."/>
            <person name="Henrissat B."/>
            <person name="Morin E."/>
            <person name="Kohler A."/>
            <person name="Barry K."/>
            <person name="LaButti K."/>
            <person name="Morin E."/>
            <person name="Salamov A."/>
            <person name="Lipzen A."/>
            <person name="Mereny Z."/>
            <person name="Hegedus B."/>
            <person name="Baldrian P."/>
            <person name="Stursova M."/>
            <person name="Weitz H."/>
            <person name="Taylor A."/>
            <person name="Grigoriev I.V."/>
            <person name="Nagy L.G."/>
            <person name="Martin F."/>
            <person name="Kauserud H."/>
        </authorList>
    </citation>
    <scope>NUCLEOTIDE SEQUENCE</scope>
    <source>
        <strain evidence="2">CBHHK188m</strain>
    </source>
</reference>
<protein>
    <submittedName>
        <fullName evidence="2">Uncharacterized protein</fullName>
    </submittedName>
</protein>
<organism evidence="2 3">
    <name type="scientific">Mycena maculata</name>
    <dbReference type="NCBI Taxonomy" id="230809"/>
    <lineage>
        <taxon>Eukaryota</taxon>
        <taxon>Fungi</taxon>
        <taxon>Dikarya</taxon>
        <taxon>Basidiomycota</taxon>
        <taxon>Agaricomycotina</taxon>
        <taxon>Agaricomycetes</taxon>
        <taxon>Agaricomycetidae</taxon>
        <taxon>Agaricales</taxon>
        <taxon>Marasmiineae</taxon>
        <taxon>Mycenaceae</taxon>
        <taxon>Mycena</taxon>
    </lineage>
</organism>
<gene>
    <name evidence="2" type="ORF">DFH07DRAFT_821656</name>
</gene>